<accession>A0A0R3MEY3</accession>
<comment type="caution">
    <text evidence="1">The sequence shown here is derived from an EMBL/GenBank/DDBJ whole genome shotgun (WGS) entry which is preliminary data.</text>
</comment>
<dbReference type="Proteomes" id="UP000052023">
    <property type="component" value="Unassembled WGS sequence"/>
</dbReference>
<evidence type="ECO:0000313" key="2">
    <source>
        <dbReference type="Proteomes" id="UP000052023"/>
    </source>
</evidence>
<organism evidence="1 2">
    <name type="scientific">Bradyrhizobium retamae</name>
    <dbReference type="NCBI Taxonomy" id="1300035"/>
    <lineage>
        <taxon>Bacteria</taxon>
        <taxon>Pseudomonadati</taxon>
        <taxon>Pseudomonadota</taxon>
        <taxon>Alphaproteobacteria</taxon>
        <taxon>Hyphomicrobiales</taxon>
        <taxon>Nitrobacteraceae</taxon>
        <taxon>Bradyrhizobium</taxon>
    </lineage>
</organism>
<proteinExistence type="predicted"/>
<dbReference type="EMBL" id="LLYA01000192">
    <property type="protein sequence ID" value="KRR18681.1"/>
    <property type="molecule type" value="Genomic_DNA"/>
</dbReference>
<dbReference type="AlphaFoldDB" id="A0A0R3MEY3"/>
<evidence type="ECO:0000313" key="1">
    <source>
        <dbReference type="EMBL" id="KRR18681.1"/>
    </source>
</evidence>
<sequence length="63" mass="7175">MIVVNFPRRPQSAAVKKWLWAEDRASPVFEFEGCVTIRADPAGYNVRLGDNLRAARCLLMVLR</sequence>
<keyword evidence="2" id="KW-1185">Reference proteome</keyword>
<protein>
    <submittedName>
        <fullName evidence="1">Uncharacterized protein</fullName>
    </submittedName>
</protein>
<reference evidence="1 2" key="1">
    <citation type="submission" date="2014-03" db="EMBL/GenBank/DDBJ databases">
        <title>Bradyrhizobium valentinum sp. nov., isolated from effective nodules of Lupinus mariae-josephae, a lupine endemic of basic-lime soils in Eastern Spain.</title>
        <authorList>
            <person name="Duran D."/>
            <person name="Rey L."/>
            <person name="Navarro A."/>
            <person name="Busquets A."/>
            <person name="Imperial J."/>
            <person name="Ruiz-Argueso T."/>
        </authorList>
    </citation>
    <scope>NUCLEOTIDE SEQUENCE [LARGE SCALE GENOMIC DNA]</scope>
    <source>
        <strain evidence="1 2">Ro19</strain>
    </source>
</reference>
<gene>
    <name evidence="1" type="ORF">CQ13_09460</name>
</gene>
<name>A0A0R3MEY3_9BRAD</name>